<evidence type="ECO:0000313" key="1">
    <source>
        <dbReference type="EMBL" id="KAI8551025.1"/>
    </source>
</evidence>
<protein>
    <submittedName>
        <fullName evidence="1">Uncharacterized protein</fullName>
    </submittedName>
</protein>
<comment type="caution">
    <text evidence="1">The sequence shown here is derived from an EMBL/GenBank/DDBJ whole genome shotgun (WGS) entry which is preliminary data.</text>
</comment>
<name>A0ACC0NCS5_RHOML</name>
<keyword evidence="2" id="KW-1185">Reference proteome</keyword>
<sequence>MANHLPTLIGPWLEAFITSDWLSFRTHGLATFRCLRSIRLRPQILWSALQFWDPDVHVFRFGDNELCLTVEEFQAYLQGFASGVIVVPPYRKSMSKLLKTSLNITNGATESLLSGGQINILRLMEWYGPEGDTRDMALQACRRFALIISMLVAYLLVSLTGQVSLVNVAAQLGVQRNVVPMVFAETLIGLDLASTGQTMIFGGSPLLLQLWLSDKLGLIGTPEANWPHLPGRMRQREMLYPEMTIEEWIRFMNELSPQEIIWRHEVLDIPDMAVNSAGFERMINELSCLTREDGLDDVKSRALWTELTAEIKDGSPDFLRNHIPFS</sequence>
<proteinExistence type="predicted"/>
<evidence type="ECO:0000313" key="2">
    <source>
        <dbReference type="Proteomes" id="UP001062846"/>
    </source>
</evidence>
<accession>A0ACC0NCS5</accession>
<reference evidence="1" key="1">
    <citation type="submission" date="2022-02" db="EMBL/GenBank/DDBJ databases">
        <title>Plant Genome Project.</title>
        <authorList>
            <person name="Zhang R.-G."/>
        </authorList>
    </citation>
    <scope>NUCLEOTIDE SEQUENCE</scope>
    <source>
        <strain evidence="1">AT1</strain>
    </source>
</reference>
<dbReference type="EMBL" id="CM046393">
    <property type="protein sequence ID" value="KAI8551025.1"/>
    <property type="molecule type" value="Genomic_DNA"/>
</dbReference>
<organism evidence="1 2">
    <name type="scientific">Rhododendron molle</name>
    <name type="common">Chinese azalea</name>
    <name type="synonym">Azalea mollis</name>
    <dbReference type="NCBI Taxonomy" id="49168"/>
    <lineage>
        <taxon>Eukaryota</taxon>
        <taxon>Viridiplantae</taxon>
        <taxon>Streptophyta</taxon>
        <taxon>Embryophyta</taxon>
        <taxon>Tracheophyta</taxon>
        <taxon>Spermatophyta</taxon>
        <taxon>Magnoliopsida</taxon>
        <taxon>eudicotyledons</taxon>
        <taxon>Gunneridae</taxon>
        <taxon>Pentapetalae</taxon>
        <taxon>asterids</taxon>
        <taxon>Ericales</taxon>
        <taxon>Ericaceae</taxon>
        <taxon>Ericoideae</taxon>
        <taxon>Rhodoreae</taxon>
        <taxon>Rhododendron</taxon>
    </lineage>
</organism>
<dbReference type="Proteomes" id="UP001062846">
    <property type="component" value="Chromosome 6"/>
</dbReference>
<gene>
    <name evidence="1" type="ORF">RHMOL_Rhmol06G0152800</name>
</gene>